<protein>
    <submittedName>
        <fullName evidence="1">Tick transposon</fullName>
    </submittedName>
</protein>
<organism evidence="1">
    <name type="scientific">Rhipicephalus zambeziensis</name>
    <dbReference type="NCBI Taxonomy" id="60191"/>
    <lineage>
        <taxon>Eukaryota</taxon>
        <taxon>Metazoa</taxon>
        <taxon>Ecdysozoa</taxon>
        <taxon>Arthropoda</taxon>
        <taxon>Chelicerata</taxon>
        <taxon>Arachnida</taxon>
        <taxon>Acari</taxon>
        <taxon>Parasitiformes</taxon>
        <taxon>Ixodida</taxon>
        <taxon>Ixodoidea</taxon>
        <taxon>Ixodidae</taxon>
        <taxon>Rhipicephalinae</taxon>
        <taxon>Rhipicephalus</taxon>
        <taxon>Rhipicephalus</taxon>
    </lineage>
</organism>
<reference evidence="1" key="1">
    <citation type="journal article" date="2017" name="Parasit. Vectors">
        <title>Sialotranscriptomics of Rhipicephalus zambeziensis reveals intricate expression profiles of secretory proteins and suggests tight temporal transcriptional regulation during blood-feeding.</title>
        <authorList>
            <person name="de Castro M.H."/>
            <person name="de Klerk D."/>
            <person name="Pienaar R."/>
            <person name="Rees D.J.G."/>
            <person name="Mans B.J."/>
        </authorList>
    </citation>
    <scope>NUCLEOTIDE SEQUENCE</scope>
    <source>
        <tissue evidence="1">Salivary glands</tissue>
    </source>
</reference>
<accession>A0A224Z9D3</accession>
<name>A0A224Z9D3_9ACAR</name>
<dbReference type="AlphaFoldDB" id="A0A224Z9D3"/>
<evidence type="ECO:0000313" key="1">
    <source>
        <dbReference type="EMBL" id="MAA23603.1"/>
    </source>
</evidence>
<dbReference type="EMBL" id="GFPF01012457">
    <property type="protein sequence ID" value="MAA23603.1"/>
    <property type="molecule type" value="Transcribed_RNA"/>
</dbReference>
<proteinExistence type="predicted"/>
<sequence>MLVKSALIQSCFLNALCKSCDYKIDGSLWGQAKRLCDSGYPLKMLSVVAERLSKKYRSSPNERDSPTQEKKVAVVPYIHTVSHNLKRIARRSGVDIVFSAPVRLQGFCRRVNAEKENIVCSTNHGEKFVDCVKDVIYSIPLSCARVYIGQTGRCVNQSLREHKYVTKIFSGHLAIHCQKCGCIPMFDKMSILNRAKDRLIREVIEACEIEKKNDKCVSMPSLSLSDKKLSFLDPSPQFFRKKL</sequence>